<dbReference type="Pfam" id="PF13458">
    <property type="entry name" value="Peripla_BP_6"/>
    <property type="match status" value="1"/>
</dbReference>
<dbReference type="RefSeq" id="WP_151264338.1">
    <property type="nucleotide sequence ID" value="NZ_JAEEFW010000002.1"/>
</dbReference>
<name>A0AAJ0ZHP4_9PSED</name>
<feature type="domain" description="Leucine-binding protein" evidence="4">
    <location>
        <begin position="28"/>
        <end position="365"/>
    </location>
</feature>
<evidence type="ECO:0000256" key="3">
    <source>
        <dbReference type="SAM" id="SignalP"/>
    </source>
</evidence>
<protein>
    <submittedName>
        <fullName evidence="5">ABC transporter substrate-binding protein</fullName>
    </submittedName>
</protein>
<dbReference type="Gene3D" id="3.40.50.2300">
    <property type="match status" value="2"/>
</dbReference>
<evidence type="ECO:0000313" key="6">
    <source>
        <dbReference type="Proteomes" id="UP000787568"/>
    </source>
</evidence>
<evidence type="ECO:0000313" key="5">
    <source>
        <dbReference type="EMBL" id="MBU4632699.1"/>
    </source>
</evidence>
<dbReference type="InterPro" id="IPR028081">
    <property type="entry name" value="Leu-bd"/>
</dbReference>
<feature type="signal peptide" evidence="3">
    <location>
        <begin position="1"/>
        <end position="27"/>
    </location>
</feature>
<organism evidence="5 6">
    <name type="scientific">Pseudomonas chlororaphis subsp. aurantiaca</name>
    <dbReference type="NCBI Taxonomy" id="86192"/>
    <lineage>
        <taxon>Bacteria</taxon>
        <taxon>Pseudomonadati</taxon>
        <taxon>Pseudomonadota</taxon>
        <taxon>Gammaproteobacteria</taxon>
        <taxon>Pseudomonadales</taxon>
        <taxon>Pseudomonadaceae</taxon>
        <taxon>Pseudomonas</taxon>
    </lineage>
</organism>
<evidence type="ECO:0000256" key="1">
    <source>
        <dbReference type="ARBA" id="ARBA00010062"/>
    </source>
</evidence>
<dbReference type="AlphaFoldDB" id="A0AAJ0ZHP4"/>
<feature type="chain" id="PRO_5042536136" evidence="3">
    <location>
        <begin position="28"/>
        <end position="386"/>
    </location>
</feature>
<sequence length="386" mass="41243">MLFKKALPAVMFGALCATCVVPQAAFAEVKIGVITSATGPIALVGIPQKNSVSLMPTKIGNQTVRYISLDDGSDPTASVKAFKKLIDEEHVDAIIGPSGSPNAMGVIQFATESGTPMLAPVGTAAVVLPMTEQKKWVFKTTQNDDLIAQALVENMVKRGIKTLGFIGTADPYGENWAKVVAVQCEKHGIKIVASERFQRQDTSVTGQSLKLLMAKPDAVLVAAPGSSSVMPQTTLFDQGYKGQMYQTHGAALDAFLQLGGKKVEGTILAASLMLVLPEMPDNHPSKPIARRYIDAYTKAYGSAPATFGANVYDAGLLLEKAIPVAEQKAQPGTPEFRAALRLALENTHEMSGTQGVYNMTPEDHSGFDERGRELITVKDGHWTLLK</sequence>
<evidence type="ECO:0000259" key="4">
    <source>
        <dbReference type="Pfam" id="PF13458"/>
    </source>
</evidence>
<gene>
    <name evidence="5" type="ORF">I8747_07720</name>
</gene>
<proteinExistence type="inferred from homology"/>
<evidence type="ECO:0000256" key="2">
    <source>
        <dbReference type="ARBA" id="ARBA00022729"/>
    </source>
</evidence>
<dbReference type="InterPro" id="IPR028082">
    <property type="entry name" value="Peripla_BP_I"/>
</dbReference>
<dbReference type="CDD" id="cd06333">
    <property type="entry name" value="PBP1_ABC_RPA1789-like"/>
    <property type="match status" value="1"/>
</dbReference>
<accession>A0AAJ0ZHP4</accession>
<reference evidence="5" key="1">
    <citation type="submission" date="2020-12" db="EMBL/GenBank/DDBJ databases">
        <title>Generalized mutagenesis with transposon Tn5. A laboratory procedure for the identification of genes responsible for a bacterial phenotype and its regulation, illustrated with phenazine production in Pseudomonas chlororaphis.</title>
        <authorList>
            <person name="Muzio F."/>
            <person name="Sobrero P."/>
            <person name="Agaras B."/>
            <person name="Valverde C."/>
        </authorList>
    </citation>
    <scope>NUCLEOTIDE SEQUENCE</scope>
    <source>
        <strain evidence="5">SMMP3</strain>
    </source>
</reference>
<comment type="similarity">
    <text evidence="1">Belongs to the leucine-binding protein family.</text>
</comment>
<dbReference type="SUPFAM" id="SSF53822">
    <property type="entry name" value="Periplasmic binding protein-like I"/>
    <property type="match status" value="1"/>
</dbReference>
<comment type="caution">
    <text evidence="5">The sequence shown here is derived from an EMBL/GenBank/DDBJ whole genome shotgun (WGS) entry which is preliminary data.</text>
</comment>
<dbReference type="EMBL" id="JAEEFW010000002">
    <property type="protein sequence ID" value="MBU4632699.1"/>
    <property type="molecule type" value="Genomic_DNA"/>
</dbReference>
<dbReference type="InterPro" id="IPR051010">
    <property type="entry name" value="BCAA_transport"/>
</dbReference>
<dbReference type="PANTHER" id="PTHR30483:SF38">
    <property type="entry name" value="BLR7848 PROTEIN"/>
    <property type="match status" value="1"/>
</dbReference>
<dbReference type="Proteomes" id="UP000787568">
    <property type="component" value="Unassembled WGS sequence"/>
</dbReference>
<keyword evidence="2 3" id="KW-0732">Signal</keyword>
<dbReference type="PANTHER" id="PTHR30483">
    <property type="entry name" value="LEUCINE-SPECIFIC-BINDING PROTEIN"/>
    <property type="match status" value="1"/>
</dbReference>